<dbReference type="AlphaFoldDB" id="A0A0A8XVN3"/>
<reference evidence="1" key="2">
    <citation type="journal article" date="2015" name="Data Brief">
        <title>Shoot transcriptome of the giant reed, Arundo donax.</title>
        <authorList>
            <person name="Barrero R.A."/>
            <person name="Guerrero F.D."/>
            <person name="Moolhuijzen P."/>
            <person name="Goolsby J.A."/>
            <person name="Tidwell J."/>
            <person name="Bellgard S.E."/>
            <person name="Bellgard M.I."/>
        </authorList>
    </citation>
    <scope>NUCLEOTIDE SEQUENCE</scope>
    <source>
        <tissue evidence="1">Shoot tissue taken approximately 20 cm above the soil surface</tissue>
    </source>
</reference>
<evidence type="ECO:0000313" key="1">
    <source>
        <dbReference type="EMBL" id="JAD15762.1"/>
    </source>
</evidence>
<protein>
    <submittedName>
        <fullName evidence="1">Uncharacterized protein</fullName>
    </submittedName>
</protein>
<dbReference type="EMBL" id="GBRH01282133">
    <property type="protein sequence ID" value="JAD15762.1"/>
    <property type="molecule type" value="Transcribed_RNA"/>
</dbReference>
<name>A0A0A8XVN3_ARUDO</name>
<proteinExistence type="predicted"/>
<sequence length="53" mass="6244">MSEKRTCQIFSCLHRTAVVASHRRSRAGEVMSLTKLEQVHFFIVRRESNLCFF</sequence>
<reference evidence="1" key="1">
    <citation type="submission" date="2014-09" db="EMBL/GenBank/DDBJ databases">
        <authorList>
            <person name="Magalhaes I.L.F."/>
            <person name="Oliveira U."/>
            <person name="Santos F.R."/>
            <person name="Vidigal T.H.D.A."/>
            <person name="Brescovit A.D."/>
            <person name="Santos A.J."/>
        </authorList>
    </citation>
    <scope>NUCLEOTIDE SEQUENCE</scope>
    <source>
        <tissue evidence="1">Shoot tissue taken approximately 20 cm above the soil surface</tissue>
    </source>
</reference>
<organism evidence="1">
    <name type="scientific">Arundo donax</name>
    <name type="common">Giant reed</name>
    <name type="synonym">Donax arundinaceus</name>
    <dbReference type="NCBI Taxonomy" id="35708"/>
    <lineage>
        <taxon>Eukaryota</taxon>
        <taxon>Viridiplantae</taxon>
        <taxon>Streptophyta</taxon>
        <taxon>Embryophyta</taxon>
        <taxon>Tracheophyta</taxon>
        <taxon>Spermatophyta</taxon>
        <taxon>Magnoliopsida</taxon>
        <taxon>Liliopsida</taxon>
        <taxon>Poales</taxon>
        <taxon>Poaceae</taxon>
        <taxon>PACMAD clade</taxon>
        <taxon>Arundinoideae</taxon>
        <taxon>Arundineae</taxon>
        <taxon>Arundo</taxon>
    </lineage>
</organism>
<accession>A0A0A8XVN3</accession>